<keyword evidence="2" id="KW-0472">Membrane</keyword>
<reference evidence="4" key="1">
    <citation type="submission" date="2016-11" db="UniProtKB">
        <authorList>
            <consortium name="WormBaseParasite"/>
        </authorList>
    </citation>
    <scope>IDENTIFICATION</scope>
</reference>
<feature type="region of interest" description="Disordered" evidence="1">
    <location>
        <begin position="458"/>
        <end position="602"/>
    </location>
</feature>
<organism evidence="3 4">
    <name type="scientific">Bursaphelenchus xylophilus</name>
    <name type="common">Pinewood nematode worm</name>
    <name type="synonym">Aphelenchoides xylophilus</name>
    <dbReference type="NCBI Taxonomy" id="6326"/>
    <lineage>
        <taxon>Eukaryota</taxon>
        <taxon>Metazoa</taxon>
        <taxon>Ecdysozoa</taxon>
        <taxon>Nematoda</taxon>
        <taxon>Chromadorea</taxon>
        <taxon>Rhabditida</taxon>
        <taxon>Tylenchina</taxon>
        <taxon>Tylenchomorpha</taxon>
        <taxon>Aphelenchoidea</taxon>
        <taxon>Aphelenchoididae</taxon>
        <taxon>Bursaphelenchus</taxon>
    </lineage>
</organism>
<protein>
    <submittedName>
        <fullName evidence="4">Uncharacterized protein</fullName>
    </submittedName>
</protein>
<keyword evidence="2" id="KW-0812">Transmembrane</keyword>
<evidence type="ECO:0000313" key="3">
    <source>
        <dbReference type="Proteomes" id="UP000095284"/>
    </source>
</evidence>
<feature type="compositionally biased region" description="Basic and acidic residues" evidence="1">
    <location>
        <begin position="489"/>
        <end position="504"/>
    </location>
</feature>
<feature type="transmembrane region" description="Helical" evidence="2">
    <location>
        <begin position="418"/>
        <end position="448"/>
    </location>
</feature>
<evidence type="ECO:0000256" key="1">
    <source>
        <dbReference type="SAM" id="MobiDB-lite"/>
    </source>
</evidence>
<accession>A0A1I7RYH0</accession>
<feature type="compositionally biased region" description="Basic and acidic residues" evidence="1">
    <location>
        <begin position="470"/>
        <end position="480"/>
    </location>
</feature>
<dbReference type="Proteomes" id="UP000095284">
    <property type="component" value="Unplaced"/>
</dbReference>
<dbReference type="WBParaSite" id="BXY_0578700.1">
    <property type="protein sequence ID" value="BXY_0578700.1"/>
    <property type="gene ID" value="BXY_0578700"/>
</dbReference>
<sequence length="602" mass="67961">MVYNDRQCYLDYFESSFRKASNITLAQFSVRLFESPILVSNWFITISMADPHTVFWALLALAAPISAEPVADPMLQTVAMYMQDESCHLFGGFVYDGTFHPQPMKDVNLYVVEEGKVEEADKGCKRSLNSIVPLMHGHFLLAISKGKSENTKFHYALHKFDRERGLGVARLLIEEDYEVAAQTENNVKYFLQWCFNEMQAFVICVGYRENDNEGLIIKRFFFDYFAKEERFKTTSPIIEVQLEQITHVSRVIYDQNSGHFLITHKGIQGYSDNILEERSLYGLGSEARQIRTSFDPAAAIGVTSFNGYRYVFVTPEHQVYDESGKASLNPQVHTFYRGFTESFTLADEVTDNGKPMEGLSPQALRHLQVVHLDANPLYLTHGVSGMPFVKIFEREKVCGNPVQEMENCLLALESRQTMMTVAIILICITSVVFLLIVVVMVMVVLFCVKERKRRKQRRLKVHKKLGKTSAKSEKTKKKEPGTPAPSAAEDEKHMDDPDPKDKKGMGGFFAQQMRKLAQMDEMEEIEKEKEQKKKGGDDEEDDSNYVLAKDHFDANEAANPDNNNAPAPGADAFGALAPTQEPAPDHKSAQYEAPEAASGVGK</sequence>
<evidence type="ECO:0000313" key="4">
    <source>
        <dbReference type="WBParaSite" id="BXY_0578700.1"/>
    </source>
</evidence>
<feature type="compositionally biased region" description="Low complexity" evidence="1">
    <location>
        <begin position="555"/>
        <end position="578"/>
    </location>
</feature>
<evidence type="ECO:0000256" key="2">
    <source>
        <dbReference type="SAM" id="Phobius"/>
    </source>
</evidence>
<dbReference type="AlphaFoldDB" id="A0A1I7RYH0"/>
<proteinExistence type="predicted"/>
<name>A0A1I7RYH0_BURXY</name>
<keyword evidence="2" id="KW-1133">Transmembrane helix</keyword>
<feature type="compositionally biased region" description="Basic and acidic residues" evidence="1">
    <location>
        <begin position="526"/>
        <end position="536"/>
    </location>
</feature>